<dbReference type="AlphaFoldDB" id="A0AAQ3K0D6"/>
<reference evidence="4 5" key="1">
    <citation type="submission" date="2023-10" db="EMBL/GenBank/DDBJ databases">
        <title>Chromosome-scale genome assembly provides insights into flower coloration mechanisms of Canna indica.</title>
        <authorList>
            <person name="Li C."/>
        </authorList>
    </citation>
    <scope>NUCLEOTIDE SEQUENCE [LARGE SCALE GENOMIC DNA]</scope>
    <source>
        <tissue evidence="4">Flower</tissue>
    </source>
</reference>
<evidence type="ECO:0000259" key="3">
    <source>
        <dbReference type="PROSITE" id="PS51840"/>
    </source>
</evidence>
<protein>
    <submittedName>
        <fullName evidence="4">Myosin-11-like</fullName>
    </submittedName>
</protein>
<feature type="coiled-coil region" evidence="1">
    <location>
        <begin position="564"/>
        <end position="686"/>
    </location>
</feature>
<feature type="coiled-coil region" evidence="1">
    <location>
        <begin position="811"/>
        <end position="845"/>
    </location>
</feature>
<dbReference type="PROSITE" id="PS51840">
    <property type="entry name" value="C2_NT"/>
    <property type="match status" value="1"/>
</dbReference>
<sequence>MLRSHKRRSDRSGEKAEFRFSNLQAFKVPKGWDKLFLSIIYMETGKTVAKSSKAIVRGGTCQWTEVESIWISQDDSLNKLEESQFKFVLSVGSSRSAILGEVVLNLADYPSSNGSDPLLLPLNKCESETTLQVKIQFISPKEKFKIAKGLQQRTSHPECLNTNNQGIDSNSNASVRTLNKSMQSLSINHLSGTSCPDECENRDTSSLASSSRYYFDSGTGRTVISPKKYSNGGPDIGRHDSTIVAGHEGELSRSNRSSFNSGTSGSSIHMNQRQDVAVPTSEDGFPTLSLMSHGSVIDMETAEEIEELHDEVKMWERHSRQLKIDIEVLKKEISDKSKSQASLELELAASCREHNFLKEEVEQLKLALKESMSKQTNSVTDQSQGIIFASQNKDIINMQKELEDELKHLKESTANLTLQLRKSQESNIEFVSIIQELEQTIEKQRLKIDNLSQKNHMTEKWLDDEAAQGRKLSKKEDMCELEKDISNVLNIQQPSQIKVNSSHSGLGREIEVFKLKVKELEKKCNELTGENLDITSKMELSKDMRDENFSCSLTSTGSLGFISKSELELNVTELQQENRQLSEHISELEFQLRCMTNAKESNQLELEKSKSLISDLMDKINVNQAEIQMLQIEAKQKLQESQKQLSEALEESDILRRSISESQATINNLLEECNSLQNLTADWKRQKTELCKLITHLELELDESQKKYIGFCKVVEFLQTRFSIQQRDIASEEFLSQLEKLFEEHNVYKEKISEAHGKLNKMESDKKSNVENLRREIAHLTEQMLPVEPKKIASDVKEGSHANGAELGNELSHIHREISEYQRRIQSLEEEKDYFMRKAQLMEKELMLKKEHVVNEKLHEMGMPHASQVDREPNAHQFGLEFAEASITNNMHTVKRSSTEKKIGDAEDLDKKMRENDTTRTCNAGRISSLEAELKDMKERYLRMSLQYAEVEAQREELVWKLKSMQKLKR</sequence>
<dbReference type="EMBL" id="CP136891">
    <property type="protein sequence ID" value="WOK98773.1"/>
    <property type="molecule type" value="Genomic_DNA"/>
</dbReference>
<feature type="coiled-coil region" evidence="1">
    <location>
        <begin position="305"/>
        <end position="454"/>
    </location>
</feature>
<organism evidence="4 5">
    <name type="scientific">Canna indica</name>
    <name type="common">Indian-shot</name>
    <dbReference type="NCBI Taxonomy" id="4628"/>
    <lineage>
        <taxon>Eukaryota</taxon>
        <taxon>Viridiplantae</taxon>
        <taxon>Streptophyta</taxon>
        <taxon>Embryophyta</taxon>
        <taxon>Tracheophyta</taxon>
        <taxon>Spermatophyta</taxon>
        <taxon>Magnoliopsida</taxon>
        <taxon>Liliopsida</taxon>
        <taxon>Zingiberales</taxon>
        <taxon>Cannaceae</taxon>
        <taxon>Canna</taxon>
    </lineage>
</organism>
<evidence type="ECO:0000313" key="4">
    <source>
        <dbReference type="EMBL" id="WOK98773.1"/>
    </source>
</evidence>
<dbReference type="PANTHER" id="PTHR47270:SF3">
    <property type="entry name" value="HYPOTETICAL PROTEIN"/>
    <property type="match status" value="1"/>
</dbReference>
<feature type="compositionally biased region" description="Low complexity" evidence="2">
    <location>
        <begin position="254"/>
        <end position="267"/>
    </location>
</feature>
<evidence type="ECO:0000313" key="5">
    <source>
        <dbReference type="Proteomes" id="UP001327560"/>
    </source>
</evidence>
<dbReference type="Proteomes" id="UP001327560">
    <property type="component" value="Chromosome 2"/>
</dbReference>
<evidence type="ECO:0000256" key="1">
    <source>
        <dbReference type="SAM" id="Coils"/>
    </source>
</evidence>
<dbReference type="InterPro" id="IPR019448">
    <property type="entry name" value="NT-C2"/>
</dbReference>
<feature type="domain" description="C2 NT-type" evidence="3">
    <location>
        <begin position="6"/>
        <end position="139"/>
    </location>
</feature>
<dbReference type="PANTHER" id="PTHR47270">
    <property type="entry name" value="PROTEIN MLP1-LIKE"/>
    <property type="match status" value="1"/>
</dbReference>
<feature type="coiled-coil region" evidence="1">
    <location>
        <begin position="927"/>
        <end position="968"/>
    </location>
</feature>
<feature type="region of interest" description="Disordered" evidence="2">
    <location>
        <begin position="248"/>
        <end position="268"/>
    </location>
</feature>
<proteinExistence type="predicted"/>
<gene>
    <name evidence="4" type="ORF">Cni_G07485</name>
</gene>
<evidence type="ECO:0000256" key="2">
    <source>
        <dbReference type="SAM" id="MobiDB-lite"/>
    </source>
</evidence>
<dbReference type="Pfam" id="PF10358">
    <property type="entry name" value="NT-C2"/>
    <property type="match status" value="1"/>
</dbReference>
<feature type="coiled-coil region" evidence="1">
    <location>
        <begin position="510"/>
        <end position="537"/>
    </location>
</feature>
<accession>A0AAQ3K0D6</accession>
<keyword evidence="1" id="KW-0175">Coiled coil</keyword>
<name>A0AAQ3K0D6_9LILI</name>
<keyword evidence="5" id="KW-1185">Reference proteome</keyword>